<name>A0A3A9KGY8_9BACI</name>
<gene>
    <name evidence="2" type="ORF">CR203_13785</name>
</gene>
<feature type="transmembrane region" description="Helical" evidence="1">
    <location>
        <begin position="148"/>
        <end position="165"/>
    </location>
</feature>
<evidence type="ECO:0000313" key="2">
    <source>
        <dbReference type="EMBL" id="RKL66895.1"/>
    </source>
</evidence>
<keyword evidence="3" id="KW-1185">Reference proteome</keyword>
<dbReference type="EMBL" id="PDOE01000005">
    <property type="protein sequence ID" value="RKL66895.1"/>
    <property type="molecule type" value="Genomic_DNA"/>
</dbReference>
<feature type="transmembrane region" description="Helical" evidence="1">
    <location>
        <begin position="171"/>
        <end position="196"/>
    </location>
</feature>
<sequence length="262" mass="30680">MDNYKNDNTARRYTAHVSILGTTQLHKRNPYAVAWWSAAFPGFGHLLLSKYLRGFVLFVWEVIVNLQSHINIAIAYSFQGNFESAISVLDTRWVLLYTPVYFFGIWDSYRTTVDLNKIYILAEREQHTFNTFSIAALEINYLDKRNPIMSAIWSLFIPGLGQLYIHRIVTASFVIIWSLIFLYFSHSLEAIVFLFLGDIQQSTAVLDVQWFLFLPSTYGFSIYDSYVNTIENNKLFEKEQRKFLKDNYQQPNFQIIKGKKVK</sequence>
<protein>
    <submittedName>
        <fullName evidence="2">Uncharacterized protein</fullName>
    </submittedName>
</protein>
<dbReference type="AlphaFoldDB" id="A0A3A9KGY8"/>
<evidence type="ECO:0000256" key="1">
    <source>
        <dbReference type="SAM" id="Phobius"/>
    </source>
</evidence>
<proteinExistence type="predicted"/>
<evidence type="ECO:0000313" key="3">
    <source>
        <dbReference type="Proteomes" id="UP000281498"/>
    </source>
</evidence>
<organism evidence="2 3">
    <name type="scientific">Salipaludibacillus neizhouensis</name>
    <dbReference type="NCBI Taxonomy" id="885475"/>
    <lineage>
        <taxon>Bacteria</taxon>
        <taxon>Bacillati</taxon>
        <taxon>Bacillota</taxon>
        <taxon>Bacilli</taxon>
        <taxon>Bacillales</taxon>
        <taxon>Bacillaceae</taxon>
    </lineage>
</organism>
<comment type="caution">
    <text evidence="2">The sequence shown here is derived from an EMBL/GenBank/DDBJ whole genome shotgun (WGS) entry which is preliminary data.</text>
</comment>
<keyword evidence="1" id="KW-1133">Transmembrane helix</keyword>
<reference evidence="2 3" key="1">
    <citation type="submission" date="2017-10" db="EMBL/GenBank/DDBJ databases">
        <title>Bacillus sp. nov., a halophilic bacterium isolated from a Keqin Lake.</title>
        <authorList>
            <person name="Wang H."/>
        </authorList>
    </citation>
    <scope>NUCLEOTIDE SEQUENCE [LARGE SCALE GENOMIC DNA]</scope>
    <source>
        <strain evidence="2 3">KCTC 13187</strain>
    </source>
</reference>
<keyword evidence="1" id="KW-0812">Transmembrane</keyword>
<dbReference type="RefSeq" id="WP_110934686.1">
    <property type="nucleotide sequence ID" value="NZ_KZ614146.1"/>
</dbReference>
<accession>A0A3A9KGY8</accession>
<dbReference type="Proteomes" id="UP000281498">
    <property type="component" value="Unassembled WGS sequence"/>
</dbReference>
<dbReference type="OrthoDB" id="1681403at2"/>
<keyword evidence="1" id="KW-0472">Membrane</keyword>